<organism evidence="5">
    <name type="scientific">Lysinibacillus sphaericus</name>
    <name type="common">Bacillus sphaericus</name>
    <dbReference type="NCBI Taxonomy" id="1421"/>
    <lineage>
        <taxon>Bacteria</taxon>
        <taxon>Bacillati</taxon>
        <taxon>Bacillota</taxon>
        <taxon>Bacilli</taxon>
        <taxon>Bacillales</taxon>
        <taxon>Bacillaceae</taxon>
        <taxon>Lysinibacillus</taxon>
    </lineage>
</organism>
<reference evidence="5" key="1">
    <citation type="submission" date="2020-02" db="EMBL/GenBank/DDBJ databases">
        <authorList>
            <person name="Hu X."/>
            <person name="Yuan Z."/>
            <person name="Cheng J."/>
            <person name="Geng P."/>
        </authorList>
    </citation>
    <scope>NUCLEOTIDE SEQUENCE</scope>
    <source>
        <strain evidence="5">SSII-1</strain>
        <plasmid evidence="5">pSSII-1</plasmid>
    </source>
</reference>
<dbReference type="RefSeq" id="WP_051889540.1">
    <property type="nucleotide sequence ID" value="NZ_CP064071.1"/>
</dbReference>
<evidence type="ECO:0000256" key="1">
    <source>
        <dbReference type="ARBA" id="ARBA00023015"/>
    </source>
</evidence>
<evidence type="ECO:0000259" key="4">
    <source>
        <dbReference type="SMART" id="SM00380"/>
    </source>
</evidence>
<dbReference type="InterPro" id="IPR001471">
    <property type="entry name" value="AP2/ERF_dom"/>
</dbReference>
<dbReference type="InterPro" id="IPR036955">
    <property type="entry name" value="AP2/ERF_dom_sf"/>
</dbReference>
<dbReference type="GO" id="GO:0003700">
    <property type="term" value="F:DNA-binding transcription factor activity"/>
    <property type="evidence" value="ECO:0007669"/>
    <property type="project" value="InterPro"/>
</dbReference>
<feature type="domain" description="AP2/ERF" evidence="4">
    <location>
        <begin position="39"/>
        <end position="92"/>
    </location>
</feature>
<evidence type="ECO:0000256" key="3">
    <source>
        <dbReference type="ARBA" id="ARBA00023163"/>
    </source>
</evidence>
<dbReference type="SUPFAM" id="SSF54171">
    <property type="entry name" value="DNA-binding domain"/>
    <property type="match status" value="1"/>
</dbReference>
<geneLocation type="plasmid" evidence="5">
    <name>pSSII-1</name>
</geneLocation>
<keyword evidence="3" id="KW-0804">Transcription</keyword>
<dbReference type="AlphaFoldDB" id="A0A6H0A0K1"/>
<dbReference type="InterPro" id="IPR016177">
    <property type="entry name" value="DNA-bd_dom_sf"/>
</dbReference>
<dbReference type="Gene3D" id="3.30.730.10">
    <property type="entry name" value="AP2/ERF domain"/>
    <property type="match status" value="1"/>
</dbReference>
<dbReference type="GO" id="GO:0003677">
    <property type="term" value="F:DNA binding"/>
    <property type="evidence" value="ECO:0007669"/>
    <property type="project" value="UniProtKB-KW"/>
</dbReference>
<dbReference type="SMART" id="SM00380">
    <property type="entry name" value="AP2"/>
    <property type="match status" value="1"/>
</dbReference>
<evidence type="ECO:0000313" key="5">
    <source>
        <dbReference type="EMBL" id="QIS31277.1"/>
    </source>
</evidence>
<evidence type="ECO:0000256" key="2">
    <source>
        <dbReference type="ARBA" id="ARBA00023125"/>
    </source>
</evidence>
<accession>A0A6H0A0K1</accession>
<keyword evidence="2" id="KW-0238">DNA-binding</keyword>
<keyword evidence="1" id="KW-0805">Transcription regulation</keyword>
<protein>
    <recommendedName>
        <fullName evidence="4">AP2/ERF domain-containing protein</fullName>
    </recommendedName>
</protein>
<name>A0A6H0A0K1_LYSSH</name>
<keyword evidence="5" id="KW-0614">Plasmid</keyword>
<sequence>METFGEYSFQNIIGQDNRVPSIELNYKQPRTYRNKSKSGYRGVVAIGKKYRARIVENGEKVHLGMYDTPEEAAKAYELHGEKAILNFPNSDEI</sequence>
<proteinExistence type="predicted"/>
<dbReference type="EMBL" id="MT075580">
    <property type="protein sequence ID" value="QIS31277.1"/>
    <property type="molecule type" value="Genomic_DNA"/>
</dbReference>